<name>A0A511KQH6_RHOTO</name>
<dbReference type="PANTHER" id="PTHR23293">
    <property type="entry name" value="FAD SYNTHETASE-RELATED FMN ADENYLYLTRANSFERASE"/>
    <property type="match status" value="1"/>
</dbReference>
<keyword evidence="4" id="KW-0288">FMN</keyword>
<dbReference type="EC" id="2.7.7.2" evidence="2"/>
<evidence type="ECO:0000256" key="4">
    <source>
        <dbReference type="ARBA" id="ARBA00022643"/>
    </source>
</evidence>
<comment type="catalytic activity">
    <reaction evidence="12">
        <text>FMN + ATP + H(+) = FAD + diphosphate</text>
        <dbReference type="Rhea" id="RHEA:17237"/>
        <dbReference type="ChEBI" id="CHEBI:15378"/>
        <dbReference type="ChEBI" id="CHEBI:30616"/>
        <dbReference type="ChEBI" id="CHEBI:33019"/>
        <dbReference type="ChEBI" id="CHEBI:57692"/>
        <dbReference type="ChEBI" id="CHEBI:58210"/>
        <dbReference type="EC" id="2.7.7.2"/>
    </reaction>
</comment>
<evidence type="ECO:0000256" key="12">
    <source>
        <dbReference type="ARBA" id="ARBA00049494"/>
    </source>
</evidence>
<evidence type="ECO:0000256" key="10">
    <source>
        <dbReference type="ARBA" id="ARBA00031145"/>
    </source>
</evidence>
<feature type="region of interest" description="Disordered" evidence="13">
    <location>
        <begin position="264"/>
        <end position="334"/>
    </location>
</feature>
<dbReference type="AlphaFoldDB" id="A0A511KQH6"/>
<feature type="compositionally biased region" description="Polar residues" evidence="13">
    <location>
        <begin position="264"/>
        <end position="276"/>
    </location>
</feature>
<keyword evidence="3" id="KW-0285">Flavoprotein</keyword>
<evidence type="ECO:0000259" key="14">
    <source>
        <dbReference type="Pfam" id="PF01507"/>
    </source>
</evidence>
<evidence type="ECO:0000256" key="8">
    <source>
        <dbReference type="ARBA" id="ARBA00022827"/>
    </source>
</evidence>
<dbReference type="PANTHER" id="PTHR23293:SF9">
    <property type="entry name" value="FAD SYNTHASE"/>
    <property type="match status" value="1"/>
</dbReference>
<protein>
    <recommendedName>
        <fullName evidence="2">FAD synthase</fullName>
        <ecNumber evidence="2">2.7.7.2</ecNumber>
    </recommendedName>
    <alternativeName>
        <fullName evidence="10">FAD pyrophosphorylase</fullName>
    </alternativeName>
    <alternativeName>
        <fullName evidence="11">FMN adenylyltransferase</fullName>
    </alternativeName>
</protein>
<dbReference type="InterPro" id="IPR002500">
    <property type="entry name" value="PAPS_reduct_dom"/>
</dbReference>
<dbReference type="CDD" id="cd23948">
    <property type="entry name" value="FAD_synthase"/>
    <property type="match status" value="1"/>
</dbReference>
<dbReference type="GO" id="GO:0003919">
    <property type="term" value="F:FMN adenylyltransferase activity"/>
    <property type="evidence" value="ECO:0007669"/>
    <property type="project" value="UniProtKB-EC"/>
</dbReference>
<evidence type="ECO:0000256" key="1">
    <source>
        <dbReference type="ARBA" id="ARBA00004726"/>
    </source>
</evidence>
<evidence type="ECO:0000256" key="6">
    <source>
        <dbReference type="ARBA" id="ARBA00022695"/>
    </source>
</evidence>
<dbReference type="Proteomes" id="UP000321518">
    <property type="component" value="Unassembled WGS sequence"/>
</dbReference>
<comment type="caution">
    <text evidence="15">The sequence shown here is derived from an EMBL/GenBank/DDBJ whole genome shotgun (WGS) entry which is preliminary data.</text>
</comment>
<dbReference type="Gene3D" id="3.40.50.620">
    <property type="entry name" value="HUPs"/>
    <property type="match status" value="1"/>
</dbReference>
<evidence type="ECO:0000256" key="9">
    <source>
        <dbReference type="ARBA" id="ARBA00022840"/>
    </source>
</evidence>
<evidence type="ECO:0000256" key="13">
    <source>
        <dbReference type="SAM" id="MobiDB-lite"/>
    </source>
</evidence>
<dbReference type="SUPFAM" id="SSF52402">
    <property type="entry name" value="Adenine nucleotide alpha hydrolases-like"/>
    <property type="match status" value="1"/>
</dbReference>
<feature type="domain" description="Phosphoadenosine phosphosulphate reductase" evidence="14">
    <location>
        <begin position="61"/>
        <end position="254"/>
    </location>
</feature>
<evidence type="ECO:0000313" key="16">
    <source>
        <dbReference type="Proteomes" id="UP000321518"/>
    </source>
</evidence>
<dbReference type="Pfam" id="PF01507">
    <property type="entry name" value="PAPS_reduct"/>
    <property type="match status" value="1"/>
</dbReference>
<keyword evidence="6" id="KW-0548">Nucleotidyltransferase</keyword>
<proteinExistence type="predicted"/>
<evidence type="ECO:0000256" key="3">
    <source>
        <dbReference type="ARBA" id="ARBA00022630"/>
    </source>
</evidence>
<evidence type="ECO:0000256" key="2">
    <source>
        <dbReference type="ARBA" id="ARBA00012393"/>
    </source>
</evidence>
<keyword evidence="5" id="KW-0808">Transferase</keyword>
<dbReference type="OrthoDB" id="270728at2759"/>
<dbReference type="EMBL" id="BJWK01000023">
    <property type="protein sequence ID" value="GEM12617.1"/>
    <property type="molecule type" value="Genomic_DNA"/>
</dbReference>
<organism evidence="15 16">
    <name type="scientific">Rhodotorula toruloides</name>
    <name type="common">Yeast</name>
    <name type="synonym">Rhodosporidium toruloides</name>
    <dbReference type="NCBI Taxonomy" id="5286"/>
    <lineage>
        <taxon>Eukaryota</taxon>
        <taxon>Fungi</taxon>
        <taxon>Dikarya</taxon>
        <taxon>Basidiomycota</taxon>
        <taxon>Pucciniomycotina</taxon>
        <taxon>Microbotryomycetes</taxon>
        <taxon>Sporidiobolales</taxon>
        <taxon>Sporidiobolaceae</taxon>
        <taxon>Rhodotorula</taxon>
    </lineage>
</organism>
<evidence type="ECO:0000313" key="15">
    <source>
        <dbReference type="EMBL" id="GEM12617.1"/>
    </source>
</evidence>
<keyword evidence="9" id="KW-0067">ATP-binding</keyword>
<dbReference type="GO" id="GO:0005524">
    <property type="term" value="F:ATP binding"/>
    <property type="evidence" value="ECO:0007669"/>
    <property type="project" value="UniProtKB-KW"/>
</dbReference>
<evidence type="ECO:0000256" key="5">
    <source>
        <dbReference type="ARBA" id="ARBA00022679"/>
    </source>
</evidence>
<keyword evidence="7" id="KW-0547">Nucleotide-binding</keyword>
<dbReference type="GO" id="GO:0006747">
    <property type="term" value="P:FAD biosynthetic process"/>
    <property type="evidence" value="ECO:0007669"/>
    <property type="project" value="TreeGrafter"/>
</dbReference>
<sequence>MAHSLRPVAASADADDDRQFTVADAQRVYTLATKDTRLGGKVREALDVVERALDEYGLERIALSFNGGKDCTVLVHLLAAAILRRQDPSLSDSPSPSSASTSSRSLPPIPTIYVRCPSPFPQVEAFVALCARWYALELETVEGGMREALQVYVDRRKTSLTDGASAQRGAIKAVLVGTRRNDPHGQHLQPFSPTDAGWPDFMRVHPILNWSYGDVWAFLRAGELTLGAGAGDAEEEWKRNRLECYTSLGSTHNTFPNPLLRATTSGPISRPSSPTSAAREKVGQPLGGWRPAWELEDESAERAGRETSLSKVLEQTRLSPPTTITTGMNGAERG</sequence>
<feature type="compositionally biased region" description="Polar residues" evidence="13">
    <location>
        <begin position="316"/>
        <end position="328"/>
    </location>
</feature>
<accession>A0A511KQH6</accession>
<comment type="pathway">
    <text evidence="1">Cofactor biosynthesis; FAD biosynthesis; FAD from FMN: step 1/1.</text>
</comment>
<reference evidence="15 16" key="1">
    <citation type="submission" date="2019-07" db="EMBL/GenBank/DDBJ databases">
        <title>Rhodotorula toruloides NBRC10032 genome sequencing.</title>
        <authorList>
            <person name="Shida Y."/>
            <person name="Takaku H."/>
            <person name="Ogasawara W."/>
            <person name="Mori K."/>
        </authorList>
    </citation>
    <scope>NUCLEOTIDE SEQUENCE [LARGE SCALE GENOMIC DNA]</scope>
    <source>
        <strain evidence="15 16">NBRC10032</strain>
    </source>
</reference>
<keyword evidence="8" id="KW-0274">FAD</keyword>
<dbReference type="InterPro" id="IPR014729">
    <property type="entry name" value="Rossmann-like_a/b/a_fold"/>
</dbReference>
<evidence type="ECO:0000256" key="7">
    <source>
        <dbReference type="ARBA" id="ARBA00022741"/>
    </source>
</evidence>
<evidence type="ECO:0000256" key="11">
    <source>
        <dbReference type="ARBA" id="ARBA00031871"/>
    </source>
</evidence>
<gene>
    <name evidence="15" type="ORF">Rt10032_c23g6634</name>
</gene>